<proteinExistence type="predicted"/>
<accession>A0A067T2W3</accession>
<keyword evidence="3" id="KW-1185">Reference proteome</keyword>
<dbReference type="EMBL" id="KL142383">
    <property type="protein sequence ID" value="KDR74289.1"/>
    <property type="molecule type" value="Genomic_DNA"/>
</dbReference>
<evidence type="ECO:0000256" key="1">
    <source>
        <dbReference type="SAM" id="MobiDB-lite"/>
    </source>
</evidence>
<feature type="region of interest" description="Disordered" evidence="1">
    <location>
        <begin position="15"/>
        <end position="37"/>
    </location>
</feature>
<dbReference type="Gene3D" id="3.30.900.20">
    <property type="match status" value="1"/>
</dbReference>
<protein>
    <submittedName>
        <fullName evidence="2">Uncharacterized protein</fullName>
    </submittedName>
</protein>
<feature type="compositionally biased region" description="Basic and acidic residues" evidence="1">
    <location>
        <begin position="175"/>
        <end position="199"/>
    </location>
</feature>
<dbReference type="Proteomes" id="UP000027222">
    <property type="component" value="Unassembled WGS sequence"/>
</dbReference>
<gene>
    <name evidence="2" type="ORF">GALMADRAFT_250076</name>
</gene>
<reference evidence="3" key="1">
    <citation type="journal article" date="2014" name="Proc. Natl. Acad. Sci. U.S.A.">
        <title>Extensive sampling of basidiomycete genomes demonstrates inadequacy of the white-rot/brown-rot paradigm for wood decay fungi.</title>
        <authorList>
            <person name="Riley R."/>
            <person name="Salamov A.A."/>
            <person name="Brown D.W."/>
            <person name="Nagy L.G."/>
            <person name="Floudas D."/>
            <person name="Held B.W."/>
            <person name="Levasseur A."/>
            <person name="Lombard V."/>
            <person name="Morin E."/>
            <person name="Otillar R."/>
            <person name="Lindquist E.A."/>
            <person name="Sun H."/>
            <person name="LaButti K.M."/>
            <person name="Schmutz J."/>
            <person name="Jabbour D."/>
            <person name="Luo H."/>
            <person name="Baker S.E."/>
            <person name="Pisabarro A.G."/>
            <person name="Walton J.D."/>
            <person name="Blanchette R.A."/>
            <person name="Henrissat B."/>
            <person name="Martin F."/>
            <person name="Cullen D."/>
            <person name="Hibbett D.S."/>
            <person name="Grigoriev I.V."/>
        </authorList>
    </citation>
    <scope>NUCLEOTIDE SEQUENCE [LARGE SCALE GENOMIC DNA]</scope>
    <source>
        <strain evidence="3">CBS 339.88</strain>
    </source>
</reference>
<evidence type="ECO:0000313" key="2">
    <source>
        <dbReference type="EMBL" id="KDR74289.1"/>
    </source>
</evidence>
<dbReference type="AlphaFoldDB" id="A0A067T2W3"/>
<dbReference type="InterPro" id="IPR053729">
    <property type="entry name" value="MAD2L1BP_domain_sf"/>
</dbReference>
<dbReference type="STRING" id="685588.A0A067T2W3"/>
<sequence length="400" mass="43550">MPYLAFEILPPTQKTASSSYGFVKSDPNVKGSPSNPNSYTVNENCMIKHPVVKLEVDKITDATAGRLATSLLGHVLFLKNQVPFPVTQLGRIPGGKSTARAAKQRAELLASFDTVSSHLDTTFTALSTALARCSDGSNSKVAQAHLAILIGPSLGSAKSKVILGIDGLEPGVWGRTKDISSAKQQKDEDSDEGDGHSAGEDIESSDGDEEGPEDSDEEYEDEEEEEGEEEDDDEEDEEEETYTDDDRLSSPPPYISHAEEQKFLQHADRLLSRTLAAADAEGNGITSELAPTQTHILIRAPRRFSHPAWIPRQTVTPSLESSLQDFMNTSGLGSPDVEADTNIKHTKRSTVEGVWITTQGGLRCVQDANPATNLEGADRTEDDEMIWWSWDGKFVGFADW</sequence>
<feature type="compositionally biased region" description="Acidic residues" evidence="1">
    <location>
        <begin position="200"/>
        <end position="243"/>
    </location>
</feature>
<dbReference type="HOGENOM" id="CLU_035340_1_0_1"/>
<name>A0A067T2W3_GALM3</name>
<dbReference type="OrthoDB" id="2387165at2759"/>
<organism evidence="2 3">
    <name type="scientific">Galerina marginata (strain CBS 339.88)</name>
    <dbReference type="NCBI Taxonomy" id="685588"/>
    <lineage>
        <taxon>Eukaryota</taxon>
        <taxon>Fungi</taxon>
        <taxon>Dikarya</taxon>
        <taxon>Basidiomycota</taxon>
        <taxon>Agaricomycotina</taxon>
        <taxon>Agaricomycetes</taxon>
        <taxon>Agaricomycetidae</taxon>
        <taxon>Agaricales</taxon>
        <taxon>Agaricineae</taxon>
        <taxon>Strophariaceae</taxon>
        <taxon>Galerina</taxon>
    </lineage>
</organism>
<evidence type="ECO:0000313" key="3">
    <source>
        <dbReference type="Proteomes" id="UP000027222"/>
    </source>
</evidence>
<feature type="region of interest" description="Disordered" evidence="1">
    <location>
        <begin position="173"/>
        <end position="254"/>
    </location>
</feature>